<organism evidence="4 5">
    <name type="scientific">Pinctada imbricata</name>
    <name type="common">Atlantic pearl-oyster</name>
    <name type="synonym">Pinctada martensii</name>
    <dbReference type="NCBI Taxonomy" id="66713"/>
    <lineage>
        <taxon>Eukaryota</taxon>
        <taxon>Metazoa</taxon>
        <taxon>Spiralia</taxon>
        <taxon>Lophotrochozoa</taxon>
        <taxon>Mollusca</taxon>
        <taxon>Bivalvia</taxon>
        <taxon>Autobranchia</taxon>
        <taxon>Pteriomorphia</taxon>
        <taxon>Pterioida</taxon>
        <taxon>Pterioidea</taxon>
        <taxon>Pteriidae</taxon>
        <taxon>Pinctada</taxon>
    </lineage>
</organism>
<keyword evidence="1" id="KW-0175">Coiled coil</keyword>
<keyword evidence="5" id="KW-1185">Reference proteome</keyword>
<proteinExistence type="predicted"/>
<evidence type="ECO:0000313" key="5">
    <source>
        <dbReference type="Proteomes" id="UP001186944"/>
    </source>
</evidence>
<evidence type="ECO:0000259" key="3">
    <source>
        <dbReference type="Pfam" id="PF10491"/>
    </source>
</evidence>
<comment type="caution">
    <text evidence="4">The sequence shown here is derived from an EMBL/GenBank/DDBJ whole genome shotgun (WGS) entry which is preliminary data.</text>
</comment>
<evidence type="ECO:0000256" key="1">
    <source>
        <dbReference type="SAM" id="Coils"/>
    </source>
</evidence>
<evidence type="ECO:0000256" key="2">
    <source>
        <dbReference type="SAM" id="MobiDB-lite"/>
    </source>
</evidence>
<gene>
    <name evidence="4" type="ORF">FSP39_008333</name>
</gene>
<dbReference type="AlphaFoldDB" id="A0AA88YCB2"/>
<sequence>MQALAWAPYLLFCALLFDDKHKVQLTEIIPQLVQLTTGRQYPLFGKDQYKPDWWPDSTPWLKPEAPNRNLSQEQVGMLKELVVSCYKHLGQESLLDVCTEHKPENEEPIWVCFLCAKQFMDQELLMEHQDQCEKEQELQEAKERLERLNREKERLDRLSQESQRLADLKKQREIVTRQRKVQYREKLNMHRVNIQRQRELLHREEQEVMSRTPRIQSVLSRQKRKRIKPELYIPPPKPVFIQNLGLKERPKNDNEESALKKDADSDCEIVEVSLPEGVVAPLTPRTPRSLMSQLSRDPDAHVRRRHLSFAGIVSDSDSGDESLENEAKKKPSAALSSLLFGIDLTSALGQRVKKHLKINNEIPITKNYEQFCKGPEKNEFIEKLRQSDRSYPVVYKARRKCLSKYCHEYKFNSADRREYIFRKKTGLTKRSRGLLKYVKFCKVTLKRLKASVIKEWTRPKPKPKPVMHRPLHPSLTLNDPQLRQILSRPLYGPRSARVKQINQNLMRLRAAQAASGADSQYDMVTRIVRNVDGTETMKIIYVPKQNPSGVRSAGPFPRPMMPMNRRKQSFHPSQLRQSDEEIQIIELSSSSDEEEDAKKCNSFTSSQHNVTAKPANMGPARPLSLHRNTAVRQRVSPASSQRGPVTPRSAVFTSTGLQFISPSSLPPLAPKPKGMPVTITSAAASKPSGLSNVMHTGEGLPFTSIQNLNSSRLNAQIDLNSTVGKSDHIKINPLPDTQKTDTFQGVMRTVIGPDGQMRVQCEPAVRPKPLVRRIAPKPVESNKPDEAIVLDDDDD</sequence>
<dbReference type="EMBL" id="VSWD01000005">
    <property type="protein sequence ID" value="KAK3102043.1"/>
    <property type="molecule type" value="Genomic_DNA"/>
</dbReference>
<dbReference type="Pfam" id="PF10491">
    <property type="entry name" value="Nrf1_DNA-bind"/>
    <property type="match status" value="1"/>
</dbReference>
<dbReference type="InterPro" id="IPR019525">
    <property type="entry name" value="Nrf1_NLS/DNA-bd_dimer"/>
</dbReference>
<evidence type="ECO:0000313" key="4">
    <source>
        <dbReference type="EMBL" id="KAK3102043.1"/>
    </source>
</evidence>
<protein>
    <recommendedName>
        <fullName evidence="3">Nuclear respiratory factor 1 NLS/DNA-binding dimerisation domain-containing protein</fullName>
    </recommendedName>
</protein>
<reference evidence="4" key="1">
    <citation type="submission" date="2019-08" db="EMBL/GenBank/DDBJ databases">
        <title>The improved chromosome-level genome for the pearl oyster Pinctada fucata martensii using PacBio sequencing and Hi-C.</title>
        <authorList>
            <person name="Zheng Z."/>
        </authorList>
    </citation>
    <scope>NUCLEOTIDE SEQUENCE</scope>
    <source>
        <strain evidence="4">ZZ-2019</strain>
        <tissue evidence="4">Adductor muscle</tissue>
    </source>
</reference>
<accession>A0AA88YCB2</accession>
<name>A0AA88YCB2_PINIB</name>
<feature type="region of interest" description="Disordered" evidence="2">
    <location>
        <begin position="772"/>
        <end position="795"/>
    </location>
</feature>
<dbReference type="Proteomes" id="UP001186944">
    <property type="component" value="Unassembled WGS sequence"/>
</dbReference>
<feature type="coiled-coil region" evidence="1">
    <location>
        <begin position="125"/>
        <end position="207"/>
    </location>
</feature>
<feature type="domain" description="Nuclear respiratory factor 1 NLS/DNA-binding dimerisation" evidence="3">
    <location>
        <begin position="18"/>
        <end position="96"/>
    </location>
</feature>